<protein>
    <submittedName>
        <fullName evidence="1">PhiKZ-like phage internal head protein</fullName>
    </submittedName>
</protein>
<dbReference type="Proteomes" id="UP000219522">
    <property type="component" value="Unassembled WGS sequence"/>
</dbReference>
<dbReference type="Pfam" id="PF12699">
    <property type="entry name" value="phiKZ_IP"/>
    <property type="match status" value="1"/>
</dbReference>
<dbReference type="InterPro" id="IPR024413">
    <property type="entry name" value="Phage_phiKZ_Orf92_int-head"/>
</dbReference>
<proteinExistence type="predicted"/>
<dbReference type="AlphaFoldDB" id="A0A7Z7N6F8"/>
<sequence>MRMVLSELFRIGESRHQGGLRARVLVSQTKRVTPALESFGSISRREDATKIALEEVKETLKKVWDAIVAAVKKAIEWIKSFWKKLWDNTEPMMKRAEELKAAASKVEGEATEKTFKNAGMAKALHIQGKVPEGAEGAARMAEVAKKVFSDYGAWTAGIEGSTKDLSNVGELAKALDHDAFGLQAVHDAASQGIPVEGEAKVGRSEELPGGNALVVVIAKDIEKSKAGIMPFNKTSGEFKGEDVPVQSKDHMVAVCDAVINIGQAIKANEGAIASGEKAKSQLLKAMDEAQKKDEGQGEAIKAARAALILQHCAMDLHPEELLAEVLSVTTSHTAEELLVDIHAVSQRTIQKIIEITSDRVELEEPEDHAAARQKYLDAYRRFKNHIGGLDLILDHYIASGIDFGYPFMIYANLVGRAFEGMPVQNIAANLVSMAIISTDGFESPRSVIKAHIEDFINDLDILTKADIAIGDLLLKCEIKETTWIKHGPQ</sequence>
<accession>A0A7Z7N6F8</accession>
<evidence type="ECO:0000313" key="2">
    <source>
        <dbReference type="Proteomes" id="UP000219522"/>
    </source>
</evidence>
<dbReference type="EMBL" id="OCSU01000003">
    <property type="protein sequence ID" value="SOE87958.1"/>
    <property type="molecule type" value="Genomic_DNA"/>
</dbReference>
<keyword evidence="2" id="KW-1185">Reference proteome</keyword>
<comment type="caution">
    <text evidence="1">The sequence shown here is derived from an EMBL/GenBank/DDBJ whole genome shotgun (WGS) entry which is preliminary data.</text>
</comment>
<organism evidence="1 2">
    <name type="scientific">Caballeronia arationis</name>
    <dbReference type="NCBI Taxonomy" id="1777142"/>
    <lineage>
        <taxon>Bacteria</taxon>
        <taxon>Pseudomonadati</taxon>
        <taxon>Pseudomonadota</taxon>
        <taxon>Betaproteobacteria</taxon>
        <taxon>Burkholderiales</taxon>
        <taxon>Burkholderiaceae</taxon>
        <taxon>Caballeronia</taxon>
    </lineage>
</organism>
<name>A0A7Z7N6F8_9BURK</name>
<reference evidence="1 2" key="1">
    <citation type="submission" date="2017-09" db="EMBL/GenBank/DDBJ databases">
        <authorList>
            <person name="Varghese N."/>
            <person name="Submissions S."/>
        </authorList>
    </citation>
    <scope>NUCLEOTIDE SEQUENCE [LARGE SCALE GENOMIC DNA]</scope>
    <source>
        <strain evidence="1 2">OK806</strain>
    </source>
</reference>
<evidence type="ECO:0000313" key="1">
    <source>
        <dbReference type="EMBL" id="SOE87958.1"/>
    </source>
</evidence>
<gene>
    <name evidence="1" type="ORF">SAMN05446927_6547</name>
</gene>